<dbReference type="GO" id="GO:0005524">
    <property type="term" value="F:ATP binding"/>
    <property type="evidence" value="ECO:0007669"/>
    <property type="project" value="UniProtKB-KW"/>
</dbReference>
<dbReference type="Proteomes" id="UP000005233">
    <property type="component" value="Chromosome"/>
</dbReference>
<dbReference type="Gene3D" id="3.40.50.12640">
    <property type="entry name" value="Phosphopantoate/pantothenate synthetase"/>
    <property type="match status" value="1"/>
</dbReference>
<dbReference type="PANTHER" id="PTHR40695">
    <property type="entry name" value="4-PHOSPHOPANTOATE--BETA-ALANINE LIGASE"/>
    <property type="match status" value="1"/>
</dbReference>
<feature type="binding site" evidence="5">
    <location>
        <position position="39"/>
    </location>
    <ligand>
        <name>ATP</name>
        <dbReference type="ChEBI" id="CHEBI:30616"/>
    </ligand>
</feature>
<feature type="binding site" evidence="5">
    <location>
        <begin position="180"/>
        <end position="182"/>
    </location>
    <ligand>
        <name>ATP</name>
        <dbReference type="ChEBI" id="CHEBI:30616"/>
    </ligand>
</feature>
<keyword evidence="1 5" id="KW-0436">Ligase</keyword>
<evidence type="ECO:0000313" key="6">
    <source>
        <dbReference type="EMBL" id="AFC99729.1"/>
    </source>
</evidence>
<dbReference type="GO" id="GO:0015937">
    <property type="term" value="P:coenzyme A biosynthetic process"/>
    <property type="evidence" value="ECO:0007669"/>
    <property type="project" value="UniProtKB-UniRule"/>
</dbReference>
<dbReference type="PANTHER" id="PTHR40695:SF1">
    <property type="entry name" value="4-PHOSPHOPANTOATE--BETA-ALANINE LIGASE"/>
    <property type="match status" value="1"/>
</dbReference>
<comment type="subunit">
    <text evidence="5">Homodimer.</text>
</comment>
<keyword evidence="7" id="KW-1185">Reference proteome</keyword>
<dbReference type="Pfam" id="PF02006">
    <property type="entry name" value="PPS_PS"/>
    <property type="match status" value="1"/>
</dbReference>
<evidence type="ECO:0000256" key="4">
    <source>
        <dbReference type="ARBA" id="ARBA00022993"/>
    </source>
</evidence>
<comment type="catalytic activity">
    <reaction evidence="5">
        <text>(R)-4-phosphopantoate + beta-alanine + ATP = (R)-4'-phosphopantothenate + AMP + diphosphate + H(+)</text>
        <dbReference type="Rhea" id="RHEA:27930"/>
        <dbReference type="ChEBI" id="CHEBI:10986"/>
        <dbReference type="ChEBI" id="CHEBI:15378"/>
        <dbReference type="ChEBI" id="CHEBI:30616"/>
        <dbReference type="ChEBI" id="CHEBI:33019"/>
        <dbReference type="ChEBI" id="CHEBI:57966"/>
        <dbReference type="ChEBI" id="CHEBI:61294"/>
        <dbReference type="ChEBI" id="CHEBI:456215"/>
        <dbReference type="EC" id="6.3.2.36"/>
    </reaction>
</comment>
<dbReference type="HOGENOM" id="CLU_078701_0_0_2"/>
<dbReference type="EC" id="6.3.2.36" evidence="5"/>
<dbReference type="EMBL" id="CP003243">
    <property type="protein sequence ID" value="AFC99729.1"/>
    <property type="molecule type" value="Genomic_DNA"/>
</dbReference>
<feature type="binding site" evidence="5">
    <location>
        <position position="17"/>
    </location>
    <ligand>
        <name>ATP</name>
        <dbReference type="ChEBI" id="CHEBI:30616"/>
    </ligand>
</feature>
<dbReference type="RefSeq" id="WP_014405567.1">
    <property type="nucleotide sequence ID" value="NC_017034.1"/>
</dbReference>
<dbReference type="InterPro" id="IPR038138">
    <property type="entry name" value="PPS/PS_sf"/>
</dbReference>
<dbReference type="NCBIfam" id="NF010324">
    <property type="entry name" value="PRK13761.1"/>
    <property type="match status" value="1"/>
</dbReference>
<comment type="pathway">
    <text evidence="5">Cofactor biosynthesis; coenzyme A biosynthesis.</text>
</comment>
<evidence type="ECO:0000256" key="5">
    <source>
        <dbReference type="HAMAP-Rule" id="MF_02224"/>
    </source>
</evidence>
<dbReference type="eggNOG" id="arCOG04262">
    <property type="taxonomic scope" value="Archaea"/>
</dbReference>
<evidence type="ECO:0000256" key="3">
    <source>
        <dbReference type="ARBA" id="ARBA00022840"/>
    </source>
</evidence>
<dbReference type="HAMAP" id="MF_02224">
    <property type="entry name" value="PPS"/>
    <property type="match status" value="1"/>
</dbReference>
<dbReference type="STRING" id="1041930.Mtc_0974"/>
<dbReference type="GO" id="GO:0016881">
    <property type="term" value="F:acid-amino acid ligase activity"/>
    <property type="evidence" value="ECO:0007669"/>
    <property type="project" value="UniProtKB-UniRule"/>
</dbReference>
<keyword evidence="4 5" id="KW-0173">Coenzyme A biosynthesis</keyword>
<dbReference type="OrthoDB" id="10078at2157"/>
<accession>H8I5R2</accession>
<sequence>MTDIPENHPRYFSLVTRELLVKGVKDGIASMQGLIAQGRGEAFDYLLGERTTASAMQAERVAVALMLLAERPVISVNGNAAALAAEKVCELSHVLNAPVEVNLFHRTEERVARIAALLKSKGCRVVYGDRPDRLIPGLSHERAKATSMGIYGADVVLVPLEDGDRCEALVKMGKKVIAIDLNPLSRTARAATVTIVDNVVRAMPNMVAMAKEMKGMPARELSAAVEGFSNDRALAQALEEMMENVMKARRNV</sequence>
<protein>
    <recommendedName>
        <fullName evidence="5">4-phosphopantoate--beta-alanine ligase</fullName>
        <ecNumber evidence="5">6.3.2.36</ecNumber>
    </recommendedName>
    <alternativeName>
        <fullName evidence="5">Phosphopantothenate synthetase</fullName>
        <shortName evidence="5">PPS</shortName>
    </alternativeName>
</protein>
<comment type="similarity">
    <text evidence="5">Belongs to the archaeal phosphopantothenate synthetase family.</text>
</comment>
<dbReference type="PIRSF" id="PIRSF004853">
    <property type="entry name" value="UCP004853"/>
    <property type="match status" value="1"/>
</dbReference>
<evidence type="ECO:0000313" key="7">
    <source>
        <dbReference type="Proteomes" id="UP000005233"/>
    </source>
</evidence>
<evidence type="ECO:0000256" key="1">
    <source>
        <dbReference type="ARBA" id="ARBA00022598"/>
    </source>
</evidence>
<dbReference type="NCBIfam" id="NF041123">
    <property type="entry name" value="phpantohe_syn_Arch"/>
    <property type="match status" value="1"/>
</dbReference>
<keyword evidence="3 5" id="KW-0067">ATP-binding</keyword>
<feature type="binding site" evidence="5">
    <location>
        <begin position="186"/>
        <end position="187"/>
    </location>
    <ligand>
        <name>ATP</name>
        <dbReference type="ChEBI" id="CHEBI:30616"/>
    </ligand>
</feature>
<reference evidence="6 7" key="1">
    <citation type="journal article" date="2012" name="J. Bacteriol.">
        <title>Complete genome sequence of a thermophilic methanogen, Methanocella conradii HZ254, isolated from Chinese rice field soil.</title>
        <authorList>
            <person name="Lu Z."/>
            <person name="Lu Y."/>
        </authorList>
    </citation>
    <scope>NUCLEOTIDE SEQUENCE [LARGE SCALE GENOMIC DNA]</scope>
    <source>
        <strain evidence="7">DSM 24694 / JCM 17849 / CGMCC 1.5162 / HZ254</strain>
    </source>
</reference>
<dbReference type="GeneID" id="11971096"/>
<dbReference type="KEGG" id="mez:Mtc_0974"/>
<dbReference type="AlphaFoldDB" id="H8I5R2"/>
<feature type="binding site" evidence="5">
    <location>
        <begin position="198"/>
        <end position="199"/>
    </location>
    <ligand>
        <name>ATP</name>
        <dbReference type="ChEBI" id="CHEBI:30616"/>
    </ligand>
</feature>
<keyword evidence="2 5" id="KW-0547">Nucleotide-binding</keyword>
<dbReference type="InterPro" id="IPR002855">
    <property type="entry name" value="PPS/PS"/>
</dbReference>
<name>H8I5R2_METCZ</name>
<organism evidence="6 7">
    <name type="scientific">Methanocella conradii (strain DSM 24694 / JCM 17849 / CGMCC 1.5162 / HZ254)</name>
    <dbReference type="NCBI Taxonomy" id="1041930"/>
    <lineage>
        <taxon>Archaea</taxon>
        <taxon>Methanobacteriati</taxon>
        <taxon>Methanobacteriota</taxon>
        <taxon>Stenosarchaea group</taxon>
        <taxon>Methanomicrobia</taxon>
        <taxon>Methanocellales</taxon>
        <taxon>Methanocellaceae</taxon>
        <taxon>Methanocella</taxon>
    </lineage>
</organism>
<proteinExistence type="inferred from homology"/>
<dbReference type="UniPathway" id="UPA00241"/>
<gene>
    <name evidence="6" type="ordered locus">Mtc_0974</name>
</gene>
<comment type="function">
    <text evidence="5">Catalyzes the condensation of (R)-4-phosphopantoate and beta-alanine to 4'-phosphopantothenate in the CoA biosynthesis pathway.</text>
</comment>
<evidence type="ECO:0000256" key="2">
    <source>
        <dbReference type="ARBA" id="ARBA00022741"/>
    </source>
</evidence>